<organism evidence="2 3">
    <name type="scientific">Micromonospora auratinigra</name>
    <dbReference type="NCBI Taxonomy" id="261654"/>
    <lineage>
        <taxon>Bacteria</taxon>
        <taxon>Bacillati</taxon>
        <taxon>Actinomycetota</taxon>
        <taxon>Actinomycetes</taxon>
        <taxon>Micromonosporales</taxon>
        <taxon>Micromonosporaceae</taxon>
        <taxon>Micromonospora</taxon>
    </lineage>
</organism>
<dbReference type="AlphaFoldDB" id="A0A1A8Z750"/>
<dbReference type="STRING" id="261654.GA0070611_1017"/>
<keyword evidence="1" id="KW-0812">Transmembrane</keyword>
<dbReference type="RefSeq" id="WP_091658209.1">
    <property type="nucleotide sequence ID" value="NZ_LT594323.1"/>
</dbReference>
<evidence type="ECO:0000256" key="1">
    <source>
        <dbReference type="SAM" id="Phobius"/>
    </source>
</evidence>
<dbReference type="OrthoDB" id="3389542at2"/>
<dbReference type="EMBL" id="LT594323">
    <property type="protein sequence ID" value="SBT39764.1"/>
    <property type="molecule type" value="Genomic_DNA"/>
</dbReference>
<keyword evidence="1" id="KW-1133">Transmembrane helix</keyword>
<keyword evidence="3" id="KW-1185">Reference proteome</keyword>
<name>A0A1A8Z750_9ACTN</name>
<keyword evidence="1" id="KW-0472">Membrane</keyword>
<dbReference type="Proteomes" id="UP000199385">
    <property type="component" value="Chromosome I"/>
</dbReference>
<gene>
    <name evidence="2" type="ORF">GA0070611_1017</name>
</gene>
<evidence type="ECO:0000313" key="3">
    <source>
        <dbReference type="Proteomes" id="UP000199385"/>
    </source>
</evidence>
<reference evidence="3" key="1">
    <citation type="submission" date="2016-06" db="EMBL/GenBank/DDBJ databases">
        <authorList>
            <person name="Varghese N."/>
            <person name="Submissions Spin"/>
        </authorList>
    </citation>
    <scope>NUCLEOTIDE SEQUENCE [LARGE SCALE GENOMIC DNA]</scope>
    <source>
        <strain evidence="3">DSM 44815</strain>
    </source>
</reference>
<feature type="transmembrane region" description="Helical" evidence="1">
    <location>
        <begin position="44"/>
        <end position="65"/>
    </location>
</feature>
<dbReference type="PATRIC" id="fig|261654.4.peg.1043"/>
<accession>A0A1A8Z750</accession>
<feature type="transmembrane region" description="Helical" evidence="1">
    <location>
        <begin position="12"/>
        <end position="32"/>
    </location>
</feature>
<protein>
    <submittedName>
        <fullName evidence="2">Uncharacterized protein</fullName>
    </submittedName>
</protein>
<sequence>MSTVIRGLREALVLFVVAAVVIGVAVGVWVAVSGGDFTHRLGVAFLLVGAVLGMTGDLTLSRIGMLPARSSFGLAPEREDAGGGRVLTGVGIFLFVSLPLIAVGVLLIS</sequence>
<feature type="transmembrane region" description="Helical" evidence="1">
    <location>
        <begin position="86"/>
        <end position="108"/>
    </location>
</feature>
<proteinExistence type="predicted"/>
<evidence type="ECO:0000313" key="2">
    <source>
        <dbReference type="EMBL" id="SBT39764.1"/>
    </source>
</evidence>